<evidence type="ECO:0000313" key="3">
    <source>
        <dbReference type="Proteomes" id="UP000233551"/>
    </source>
</evidence>
<dbReference type="EMBL" id="PGOL01006743">
    <property type="protein sequence ID" value="PKI33320.1"/>
    <property type="molecule type" value="Genomic_DNA"/>
</dbReference>
<accession>A0A2I0HPC1</accession>
<dbReference type="Proteomes" id="UP000233551">
    <property type="component" value="Unassembled WGS sequence"/>
</dbReference>
<comment type="caution">
    <text evidence="2">The sequence shown here is derived from an EMBL/GenBank/DDBJ whole genome shotgun (WGS) entry which is preliminary data.</text>
</comment>
<feature type="non-terminal residue" evidence="2">
    <location>
        <position position="296"/>
    </location>
</feature>
<keyword evidence="3" id="KW-1185">Reference proteome</keyword>
<dbReference type="PANTHER" id="PTHR47481:SF31">
    <property type="entry name" value="OS01G0873500 PROTEIN"/>
    <property type="match status" value="1"/>
</dbReference>
<name>A0A2I0HPC1_PUNGR</name>
<dbReference type="STRING" id="22663.A0A2I0HPC1"/>
<evidence type="ECO:0000313" key="2">
    <source>
        <dbReference type="EMBL" id="PKI33320.1"/>
    </source>
</evidence>
<dbReference type="AlphaFoldDB" id="A0A2I0HPC1"/>
<dbReference type="PANTHER" id="PTHR47481">
    <property type="match status" value="1"/>
</dbReference>
<evidence type="ECO:0000256" key="1">
    <source>
        <dbReference type="SAM" id="MobiDB-lite"/>
    </source>
</evidence>
<proteinExistence type="predicted"/>
<dbReference type="Pfam" id="PF14223">
    <property type="entry name" value="Retrotran_gag_2"/>
    <property type="match status" value="1"/>
</dbReference>
<organism evidence="2 3">
    <name type="scientific">Punica granatum</name>
    <name type="common">Pomegranate</name>
    <dbReference type="NCBI Taxonomy" id="22663"/>
    <lineage>
        <taxon>Eukaryota</taxon>
        <taxon>Viridiplantae</taxon>
        <taxon>Streptophyta</taxon>
        <taxon>Embryophyta</taxon>
        <taxon>Tracheophyta</taxon>
        <taxon>Spermatophyta</taxon>
        <taxon>Magnoliopsida</taxon>
        <taxon>eudicotyledons</taxon>
        <taxon>Gunneridae</taxon>
        <taxon>Pentapetalae</taxon>
        <taxon>rosids</taxon>
        <taxon>malvids</taxon>
        <taxon>Myrtales</taxon>
        <taxon>Lythraceae</taxon>
        <taxon>Punica</taxon>
    </lineage>
</organism>
<feature type="compositionally biased region" description="Basic and acidic residues" evidence="1">
    <location>
        <begin position="255"/>
        <end position="269"/>
    </location>
</feature>
<reference evidence="2 3" key="1">
    <citation type="submission" date="2017-11" db="EMBL/GenBank/DDBJ databases">
        <title>De-novo sequencing of pomegranate (Punica granatum L.) genome.</title>
        <authorList>
            <person name="Akparov Z."/>
            <person name="Amiraslanov A."/>
            <person name="Hajiyeva S."/>
            <person name="Abbasov M."/>
            <person name="Kaur K."/>
            <person name="Hamwieh A."/>
            <person name="Solovyev V."/>
            <person name="Salamov A."/>
            <person name="Braich B."/>
            <person name="Kosarev P."/>
            <person name="Mahmoud A."/>
            <person name="Hajiyev E."/>
            <person name="Babayeva S."/>
            <person name="Izzatullayeva V."/>
            <person name="Mammadov A."/>
            <person name="Mammadov A."/>
            <person name="Sharifova S."/>
            <person name="Ojaghi J."/>
            <person name="Eynullazada K."/>
            <person name="Bayramov B."/>
            <person name="Abdulazimova A."/>
            <person name="Shahmuradov I."/>
        </authorList>
    </citation>
    <scope>NUCLEOTIDE SEQUENCE [LARGE SCALE GENOMIC DNA]</scope>
    <source>
        <strain evidence="3">cv. AG2017</strain>
        <tissue evidence="2">Leaf</tissue>
    </source>
</reference>
<gene>
    <name evidence="2" type="ORF">CRG98_046289</name>
</gene>
<sequence length="296" mass="33365">MSNDTDTSSQTIDPPALVTVHLPQITSHVLPSSSNLFSTSITAPNITNLVHIQLNNSNYLVWKTLFSTFLKSHDLFGLVDGSQLCPDPTYLTYSAWCRLNHNVRSWLFSTLSESLLEEVYDLGTAKQVWDGLHNRFVERSRVMYRDIKVELTRMKLEDQGVEKYLHNCKLLADQLKEIGKPIDDVRTRISSCWGTRARAYATRLGSVHLQGDARRTHSRFKSENSAVGPDWKRSEQCRPAGQELGRRARPSGRVLGRERRTGPDARALGREGSWAVGGSWAAGGWQLGHAFRTESR</sequence>
<feature type="region of interest" description="Disordered" evidence="1">
    <location>
        <begin position="221"/>
        <end position="270"/>
    </location>
</feature>
<protein>
    <submittedName>
        <fullName evidence="2">Uncharacterized protein</fullName>
    </submittedName>
</protein>